<sequence>MAGEVSRRLVGVATLLIAATSWLGIAGAAQAKPARPTSVVITGKGLPAPITIRAQGRPELFAALIDQVGFMKTGGGNTSGPKAADLGPKYTIVVHVGDAAQQSYDLYPLAKGGPRAFRPAKQPDKSRPGAAWFFGRLTMAEALLAAGAPLPEQNITTLHGGGVGGGERVIPDDAIGTGKDVDRLLGELRQLMLLNGAVLLSITVGLAGIALLVRRRTR</sequence>
<dbReference type="EMBL" id="BONW01000025">
    <property type="protein sequence ID" value="GIG90253.1"/>
    <property type="molecule type" value="Genomic_DNA"/>
</dbReference>
<evidence type="ECO:0000313" key="3">
    <source>
        <dbReference type="Proteomes" id="UP000646749"/>
    </source>
</evidence>
<comment type="caution">
    <text evidence="2">The sequence shown here is derived from an EMBL/GenBank/DDBJ whole genome shotgun (WGS) entry which is preliminary data.</text>
</comment>
<dbReference type="RefSeq" id="WP_203868679.1">
    <property type="nucleotide sequence ID" value="NZ_BONW01000025.1"/>
</dbReference>
<accession>A0ABQ4E6A1</accession>
<organism evidence="2 3">
    <name type="scientific">Plantactinospora endophytica</name>
    <dbReference type="NCBI Taxonomy" id="673535"/>
    <lineage>
        <taxon>Bacteria</taxon>
        <taxon>Bacillati</taxon>
        <taxon>Actinomycetota</taxon>
        <taxon>Actinomycetes</taxon>
        <taxon>Micromonosporales</taxon>
        <taxon>Micromonosporaceae</taxon>
        <taxon>Plantactinospora</taxon>
    </lineage>
</organism>
<evidence type="ECO:0000313" key="2">
    <source>
        <dbReference type="EMBL" id="GIG90253.1"/>
    </source>
</evidence>
<keyword evidence="1" id="KW-0472">Membrane</keyword>
<proteinExistence type="predicted"/>
<protein>
    <submittedName>
        <fullName evidence="2">Uncharacterized protein</fullName>
    </submittedName>
</protein>
<dbReference type="Proteomes" id="UP000646749">
    <property type="component" value="Unassembled WGS sequence"/>
</dbReference>
<evidence type="ECO:0000256" key="1">
    <source>
        <dbReference type="SAM" id="Phobius"/>
    </source>
</evidence>
<keyword evidence="3" id="KW-1185">Reference proteome</keyword>
<name>A0ABQ4E6A1_9ACTN</name>
<keyword evidence="1" id="KW-0812">Transmembrane</keyword>
<gene>
    <name evidence="2" type="ORF">Pen02_51890</name>
</gene>
<reference evidence="2 3" key="1">
    <citation type="submission" date="2021-01" db="EMBL/GenBank/DDBJ databases">
        <title>Whole genome shotgun sequence of Plantactinospora endophytica NBRC 110450.</title>
        <authorList>
            <person name="Komaki H."/>
            <person name="Tamura T."/>
        </authorList>
    </citation>
    <scope>NUCLEOTIDE SEQUENCE [LARGE SCALE GENOMIC DNA]</scope>
    <source>
        <strain evidence="2 3">NBRC 110450</strain>
    </source>
</reference>
<keyword evidence="1" id="KW-1133">Transmembrane helix</keyword>
<feature type="transmembrane region" description="Helical" evidence="1">
    <location>
        <begin position="191"/>
        <end position="213"/>
    </location>
</feature>